<feature type="domain" description="PA" evidence="13">
    <location>
        <begin position="427"/>
        <end position="514"/>
    </location>
</feature>
<dbReference type="InterPro" id="IPR036852">
    <property type="entry name" value="Peptidase_S8/S53_dom_sf"/>
</dbReference>
<dbReference type="PROSITE" id="PS00136">
    <property type="entry name" value="SUBTILASE_ASP"/>
    <property type="match status" value="1"/>
</dbReference>
<evidence type="ECO:0000256" key="8">
    <source>
        <dbReference type="ARBA" id="ARBA00023180"/>
    </source>
</evidence>
<dbReference type="PROSITE" id="PS51892">
    <property type="entry name" value="SUBTILASE"/>
    <property type="match status" value="1"/>
</dbReference>
<dbReference type="Gene3D" id="3.40.50.200">
    <property type="entry name" value="Peptidase S8/S53 domain"/>
    <property type="match status" value="1"/>
</dbReference>
<evidence type="ECO:0000256" key="1">
    <source>
        <dbReference type="ARBA" id="ARBA00004613"/>
    </source>
</evidence>
<dbReference type="InterPro" id="IPR010259">
    <property type="entry name" value="S8pro/Inhibitor_I9"/>
</dbReference>
<keyword evidence="17" id="KW-1185">Reference proteome</keyword>
<keyword evidence="4 9" id="KW-0645">Protease</keyword>
<dbReference type="Gene3D" id="3.50.30.30">
    <property type="match status" value="1"/>
</dbReference>
<organism evidence="16 17">
    <name type="scientific">Rheinheimera tilapiae</name>
    <dbReference type="NCBI Taxonomy" id="875043"/>
    <lineage>
        <taxon>Bacteria</taxon>
        <taxon>Pseudomonadati</taxon>
        <taxon>Pseudomonadota</taxon>
        <taxon>Gammaproteobacteria</taxon>
        <taxon>Chromatiales</taxon>
        <taxon>Chromatiaceae</taxon>
        <taxon>Rheinheimera</taxon>
    </lineage>
</organism>
<keyword evidence="5 11" id="KW-0732">Signal</keyword>
<dbReference type="InterPro" id="IPR041469">
    <property type="entry name" value="Subtilisin-like_FN3"/>
</dbReference>
<evidence type="ECO:0000256" key="7">
    <source>
        <dbReference type="ARBA" id="ARBA00022825"/>
    </source>
</evidence>
<dbReference type="CDD" id="cd04818">
    <property type="entry name" value="PA_subtilisin_1"/>
    <property type="match status" value="1"/>
</dbReference>
<dbReference type="InterPro" id="IPR037045">
    <property type="entry name" value="S8pro/Inhibitor_I9_sf"/>
</dbReference>
<name>A0ABV6BBQ0_9GAMM</name>
<keyword evidence="7 9" id="KW-0720">Serine protease</keyword>
<feature type="active site" description="Charge relay system" evidence="9">
    <location>
        <position position="588"/>
    </location>
</feature>
<dbReference type="Pfam" id="PF02225">
    <property type="entry name" value="PA"/>
    <property type="match status" value="1"/>
</dbReference>
<feature type="active site" description="Charge relay system" evidence="9">
    <location>
        <position position="257"/>
    </location>
</feature>
<sequence length="1032" mass="106130">MKYLQCSRFSVLALAIAAVCQTATVQAAGYEVKIDTNKLTTPAESQAIATYIVQLVGKSGVEKAADLGQLTPNNAPVGTALNLYDSTNPQIVAYNAGLKQLQQKLASQFSNTGLIYSYTHTFNGFSARMTAEQASQLRMHPDVVGVWEDKPEQVTTSRTPALLGLTGPDGQHTLGIKGENIIVGIVDTGISPANPSFADDGSYAPLARFKGTCDKGQDADFACNNKMIGARYFKDSFQSVYAIQPGEFISPRDADSHGSHTASTAAGNANVAASIGGQSYGNITGIAPRARIAVYKACWNSDYVSPAGAQERGCFYGDTMAAIDAAVADGVDVINYSIGGSRTDLTTISVAAKLRATQAGVLVSVSAGNDGGNNAIETVGTPAPWVVSVAASGFSVNAIGVNSGLGVNKMTAIEGTVTKPLSVTGAVTGNVVVAQPALGCTPLTNAADVAGKVVLIQRGTCGFADKVLNAQNAGATAVLAYNSVAGNPIAMGGTVASGPTIPGVMVSLSDGATIAAAVNGGTTVNVTLDPNQLSNAMADFSSKGPNKASYDILKPDITAPGVNVLAAATPTTFTKPKGNNFTFMSGTSMSSPHIAGMAALLIEQHPDWTPAMVKSALMTTSHQNVTKASSSVLADPFDFGAGHAAPVKAMDPGLVYDASALDYYAFLCGIGNTAFVKSASGFDCAAYVAAGYPTDATQLNYPSISVSQLKAAKTVVRVVTNVGGSNANYRPVIQAPAGVDVVFKTLNAAGQLVEASSLDVPANGKAVYALTLTPTSGAVLNKWAFGSLTLTDGVHNVRSPLVVKPMEPDAIIAPGSLTTQVAAASGRVSFTADMSYSGVTSGKLFGLSQAFGTAGTATQDPDKTFGFNEATLGTHILTVPAGTQVARFTLRNALTNLTAPDMDLYVYRCVAWSCSSVAVSQNAEANEDIVLRNPAPANNAANGDVYIVWAHARDLKGAAKVNYTLAYWIVDKANTATSTLTASTRAVKGRPNVITVSTKNLVAGALPYMGVVTLHDAKGTARTSTLLEVFAK</sequence>
<evidence type="ECO:0000256" key="11">
    <source>
        <dbReference type="SAM" id="SignalP"/>
    </source>
</evidence>
<dbReference type="Pfam" id="PF05922">
    <property type="entry name" value="Inhibitor_I9"/>
    <property type="match status" value="1"/>
</dbReference>
<dbReference type="EMBL" id="JBHLXP010000001">
    <property type="protein sequence ID" value="MFC0048303.1"/>
    <property type="molecule type" value="Genomic_DNA"/>
</dbReference>
<dbReference type="InterPro" id="IPR023827">
    <property type="entry name" value="Peptidase_S8_Asp-AS"/>
</dbReference>
<keyword evidence="3" id="KW-0964">Secreted</keyword>
<accession>A0ABV6BBQ0</accession>
<dbReference type="RefSeq" id="WP_377242361.1">
    <property type="nucleotide sequence ID" value="NZ_JBHLXP010000001.1"/>
</dbReference>
<evidence type="ECO:0000313" key="16">
    <source>
        <dbReference type="EMBL" id="MFC0048303.1"/>
    </source>
</evidence>
<feature type="chain" id="PRO_5045219141" evidence="11">
    <location>
        <begin position="28"/>
        <end position="1032"/>
    </location>
</feature>
<dbReference type="Proteomes" id="UP001589813">
    <property type="component" value="Unassembled WGS sequence"/>
</dbReference>
<evidence type="ECO:0000313" key="17">
    <source>
        <dbReference type="Proteomes" id="UP001589813"/>
    </source>
</evidence>
<feature type="active site" description="Charge relay system" evidence="9">
    <location>
        <position position="187"/>
    </location>
</feature>
<comment type="subcellular location">
    <subcellularLocation>
        <location evidence="1">Secreted</location>
    </subcellularLocation>
</comment>
<evidence type="ECO:0000256" key="9">
    <source>
        <dbReference type="PROSITE-ProRule" id="PRU01240"/>
    </source>
</evidence>
<keyword evidence="8" id="KW-0325">Glycoprotein</keyword>
<feature type="domain" description="Subtilisin-like protease fibronectin type-III" evidence="15">
    <location>
        <begin position="698"/>
        <end position="803"/>
    </location>
</feature>
<evidence type="ECO:0000259" key="15">
    <source>
        <dbReference type="Pfam" id="PF17766"/>
    </source>
</evidence>
<evidence type="ECO:0000256" key="6">
    <source>
        <dbReference type="ARBA" id="ARBA00022801"/>
    </source>
</evidence>
<evidence type="ECO:0000259" key="14">
    <source>
        <dbReference type="Pfam" id="PF05922"/>
    </source>
</evidence>
<evidence type="ECO:0000259" key="12">
    <source>
        <dbReference type="Pfam" id="PF00082"/>
    </source>
</evidence>
<protein>
    <submittedName>
        <fullName evidence="16">S8 family serine peptidase</fullName>
    </submittedName>
</protein>
<dbReference type="CDD" id="cd04852">
    <property type="entry name" value="Peptidases_S8_3"/>
    <property type="match status" value="1"/>
</dbReference>
<dbReference type="InterPro" id="IPR003137">
    <property type="entry name" value="PA_domain"/>
</dbReference>
<dbReference type="InterPro" id="IPR045051">
    <property type="entry name" value="SBT"/>
</dbReference>
<gene>
    <name evidence="16" type="ORF">ACFFJP_08380</name>
</gene>
<dbReference type="PANTHER" id="PTHR10795">
    <property type="entry name" value="PROPROTEIN CONVERTASE SUBTILISIN/KEXIN"/>
    <property type="match status" value="1"/>
</dbReference>
<dbReference type="SUPFAM" id="SSF52743">
    <property type="entry name" value="Subtilisin-like"/>
    <property type="match status" value="1"/>
</dbReference>
<evidence type="ECO:0000256" key="4">
    <source>
        <dbReference type="ARBA" id="ARBA00022670"/>
    </source>
</evidence>
<dbReference type="SUPFAM" id="SSF52025">
    <property type="entry name" value="PA domain"/>
    <property type="match status" value="1"/>
</dbReference>
<feature type="signal peptide" evidence="11">
    <location>
        <begin position="1"/>
        <end position="27"/>
    </location>
</feature>
<evidence type="ECO:0000256" key="10">
    <source>
        <dbReference type="RuleBase" id="RU003355"/>
    </source>
</evidence>
<proteinExistence type="inferred from homology"/>
<feature type="domain" description="Peptidase S8/S53" evidence="12">
    <location>
        <begin position="178"/>
        <end position="627"/>
    </location>
</feature>
<comment type="similarity">
    <text evidence="2 9 10">Belongs to the peptidase S8 family.</text>
</comment>
<dbReference type="Pfam" id="PF00082">
    <property type="entry name" value="Peptidase_S8"/>
    <property type="match status" value="1"/>
</dbReference>
<comment type="caution">
    <text evidence="16">The sequence shown here is derived from an EMBL/GenBank/DDBJ whole genome shotgun (WGS) entry which is preliminary data.</text>
</comment>
<dbReference type="Pfam" id="PF17766">
    <property type="entry name" value="fn3_6"/>
    <property type="match status" value="1"/>
</dbReference>
<dbReference type="InterPro" id="IPR000209">
    <property type="entry name" value="Peptidase_S8/S53_dom"/>
</dbReference>
<dbReference type="Gene3D" id="3.30.70.80">
    <property type="entry name" value="Peptidase S8 propeptide/proteinase inhibitor I9"/>
    <property type="match status" value="1"/>
</dbReference>
<dbReference type="InterPro" id="IPR015500">
    <property type="entry name" value="Peptidase_S8_subtilisin-rel"/>
</dbReference>
<feature type="domain" description="Inhibitor I9" evidence="14">
    <location>
        <begin position="102"/>
        <end position="151"/>
    </location>
</feature>
<dbReference type="Gene3D" id="2.60.40.2310">
    <property type="match status" value="1"/>
</dbReference>
<keyword evidence="6 9" id="KW-0378">Hydrolase</keyword>
<evidence type="ECO:0000256" key="2">
    <source>
        <dbReference type="ARBA" id="ARBA00011073"/>
    </source>
</evidence>
<dbReference type="PROSITE" id="PS00138">
    <property type="entry name" value="SUBTILASE_SER"/>
    <property type="match status" value="1"/>
</dbReference>
<reference evidence="16 17" key="1">
    <citation type="submission" date="2024-09" db="EMBL/GenBank/DDBJ databases">
        <authorList>
            <person name="Sun Q."/>
            <person name="Mori K."/>
        </authorList>
    </citation>
    <scope>NUCLEOTIDE SEQUENCE [LARGE SCALE GENOMIC DNA]</scope>
    <source>
        <strain evidence="16 17">KCTC 23315</strain>
    </source>
</reference>
<dbReference type="PRINTS" id="PR00723">
    <property type="entry name" value="SUBTILISIN"/>
</dbReference>
<dbReference type="InterPro" id="IPR046450">
    <property type="entry name" value="PA_dom_sf"/>
</dbReference>
<evidence type="ECO:0000256" key="5">
    <source>
        <dbReference type="ARBA" id="ARBA00022729"/>
    </source>
</evidence>
<evidence type="ECO:0000256" key="3">
    <source>
        <dbReference type="ARBA" id="ARBA00022525"/>
    </source>
</evidence>
<evidence type="ECO:0000259" key="13">
    <source>
        <dbReference type="Pfam" id="PF02225"/>
    </source>
</evidence>
<dbReference type="InterPro" id="IPR023828">
    <property type="entry name" value="Peptidase_S8_Ser-AS"/>
</dbReference>
<dbReference type="InterPro" id="IPR034197">
    <property type="entry name" value="Peptidases_S8_3"/>
</dbReference>